<name>G4TDX6_SERID</name>
<evidence type="ECO:0000313" key="2">
    <source>
        <dbReference type="Proteomes" id="UP000007148"/>
    </source>
</evidence>
<organism evidence="1 2">
    <name type="scientific">Serendipita indica (strain DSM 11827)</name>
    <name type="common">Root endophyte fungus</name>
    <name type="synonym">Piriformospora indica</name>
    <dbReference type="NCBI Taxonomy" id="1109443"/>
    <lineage>
        <taxon>Eukaryota</taxon>
        <taxon>Fungi</taxon>
        <taxon>Dikarya</taxon>
        <taxon>Basidiomycota</taxon>
        <taxon>Agaricomycotina</taxon>
        <taxon>Agaricomycetes</taxon>
        <taxon>Sebacinales</taxon>
        <taxon>Serendipitaceae</taxon>
        <taxon>Serendipita</taxon>
    </lineage>
</organism>
<dbReference type="InParanoid" id="G4TDX6"/>
<dbReference type="AlphaFoldDB" id="G4TDX6"/>
<evidence type="ECO:0000313" key="1">
    <source>
        <dbReference type="EMBL" id="CCA69542.1"/>
    </source>
</evidence>
<dbReference type="OrthoDB" id="3151662at2759"/>
<comment type="caution">
    <text evidence="1">The sequence shown here is derived from an EMBL/GenBank/DDBJ whole genome shotgun (WGS) entry which is preliminary data.</text>
</comment>
<keyword evidence="2" id="KW-1185">Reference proteome</keyword>
<proteinExistence type="predicted"/>
<gene>
    <name evidence="1" type="ORF">PIIN_03481</name>
</gene>
<dbReference type="HOGENOM" id="CLU_608471_0_0_1"/>
<accession>G4TDX6</accession>
<sequence length="450" mass="52360">MKPEIMIPWDTLPFSGTLSPPAETEAFEVDPSKAYFSALPTELKIAVLDQFAMDYKLETGRVIFIHDRRLIVSNAEHIETLKAIRRCDRELAALGLRQLFRAVNFTPYKRTRPNWLSLLEQTIFLKIAPHVRYGNGDLEGVKEQADYILRQLEPLKRRPLESLRIVHATDIEYRHMACIPVLRLLVYDPLDQALLAELLRQPKCFPGMNYFELQYLKEPDPETTATFDAIKAAVESRNCTFVDARRWSIVEMKRQSVELGAFHDHWTTRVTVYRSQNRGEHSMESVSPIEFTYACRQFRVMLRNTLNDIERKHEEFFRQKQAALLTEIEDIQSRTPMANRKRMNGPPVDTDLAENLRKKRLEALRQEFKIYSEDLYTAATTRLRSEALAIRTKALEHYRARMGDDEDSVQSLAETLDQVLAVSTLDRSNLFLNPLFYEGFCRLNPIDLTK</sequence>
<reference evidence="1 2" key="1">
    <citation type="journal article" date="2011" name="PLoS Pathog.">
        <title>Endophytic Life Strategies Decoded by Genome and Transcriptome Analyses of the Mutualistic Root Symbiont Piriformospora indica.</title>
        <authorList>
            <person name="Zuccaro A."/>
            <person name="Lahrmann U."/>
            <person name="Guldener U."/>
            <person name="Langen G."/>
            <person name="Pfiffi S."/>
            <person name="Biedenkopf D."/>
            <person name="Wong P."/>
            <person name="Samans B."/>
            <person name="Grimm C."/>
            <person name="Basiewicz M."/>
            <person name="Murat C."/>
            <person name="Martin F."/>
            <person name="Kogel K.H."/>
        </authorList>
    </citation>
    <scope>NUCLEOTIDE SEQUENCE [LARGE SCALE GENOMIC DNA]</scope>
    <source>
        <strain evidence="1 2">DSM 11827</strain>
    </source>
</reference>
<dbReference type="EMBL" id="CAFZ01000057">
    <property type="protein sequence ID" value="CCA69542.1"/>
    <property type="molecule type" value="Genomic_DNA"/>
</dbReference>
<dbReference type="Proteomes" id="UP000007148">
    <property type="component" value="Unassembled WGS sequence"/>
</dbReference>
<protein>
    <submittedName>
        <fullName evidence="1">Uncharacterized protein</fullName>
    </submittedName>
</protein>